<reference evidence="1 2" key="1">
    <citation type="submission" date="2018-11" db="EMBL/GenBank/DDBJ databases">
        <authorList>
            <person name="Na S.W."/>
            <person name="Baik M."/>
        </authorList>
    </citation>
    <scope>NUCLEOTIDE SEQUENCE [LARGE SCALE GENOMIC DNA]</scope>
    <source>
        <strain evidence="1 2">E39</strain>
    </source>
</reference>
<dbReference type="AlphaFoldDB" id="A0A5P8E6R0"/>
<dbReference type="KEGG" id="alq:C7Y71_005755"/>
<organism evidence="1 2">
    <name type="scientific">Pseudoprevotella muciniphila</name>
    <dbReference type="NCBI Taxonomy" id="2133944"/>
    <lineage>
        <taxon>Bacteria</taxon>
        <taxon>Pseudomonadati</taxon>
        <taxon>Bacteroidota</taxon>
        <taxon>Bacteroidia</taxon>
        <taxon>Bacteroidales</taxon>
        <taxon>Prevotellaceae</taxon>
        <taxon>Pseudoprevotella</taxon>
    </lineage>
</organism>
<evidence type="ECO:0000313" key="2">
    <source>
        <dbReference type="Proteomes" id="UP000249375"/>
    </source>
</evidence>
<protein>
    <submittedName>
        <fullName evidence="1">Uncharacterized protein</fullName>
    </submittedName>
</protein>
<dbReference type="Proteomes" id="UP000249375">
    <property type="component" value="Chromosome"/>
</dbReference>
<accession>A0A5P8E6R0</accession>
<proteinExistence type="predicted"/>
<name>A0A5P8E6R0_9BACT</name>
<sequence>MKTFKYTINGSELSIRLDEKSGTIAELQVDGAFPTPTDEEMKQYAAVIALALIEYQVEDVHDDEAGVITLSHTESSWNSPYELMNRLDGRI</sequence>
<dbReference type="OrthoDB" id="1086533at2"/>
<gene>
    <name evidence="1" type="ORF">C7Y71_005755</name>
</gene>
<keyword evidence="2" id="KW-1185">Reference proteome</keyword>
<dbReference type="RefSeq" id="WP_111897424.1">
    <property type="nucleotide sequence ID" value="NZ_CP033459.1"/>
</dbReference>
<evidence type="ECO:0000313" key="1">
    <source>
        <dbReference type="EMBL" id="QFQ12557.1"/>
    </source>
</evidence>
<dbReference type="EMBL" id="CP033459">
    <property type="protein sequence ID" value="QFQ12557.1"/>
    <property type="molecule type" value="Genomic_DNA"/>
</dbReference>